<dbReference type="InterPro" id="IPR008915">
    <property type="entry name" value="Peptidase_M50"/>
</dbReference>
<dbReference type="AlphaFoldDB" id="A0A1J4RRX8"/>
<evidence type="ECO:0000256" key="4">
    <source>
        <dbReference type="ARBA" id="ARBA00022670"/>
    </source>
</evidence>
<dbReference type="InterPro" id="IPR036034">
    <property type="entry name" value="PDZ_sf"/>
</dbReference>
<feature type="transmembrane region" description="Helical" evidence="11">
    <location>
        <begin position="315"/>
        <end position="333"/>
    </location>
</feature>
<comment type="similarity">
    <text evidence="3">Belongs to the peptidase M50B family.</text>
</comment>
<evidence type="ECO:0000256" key="7">
    <source>
        <dbReference type="ARBA" id="ARBA00022833"/>
    </source>
</evidence>
<evidence type="ECO:0000256" key="3">
    <source>
        <dbReference type="ARBA" id="ARBA00007931"/>
    </source>
</evidence>
<dbReference type="PANTHER" id="PTHR42837:SF2">
    <property type="entry name" value="MEMBRANE METALLOPROTEASE ARASP2, CHLOROPLASTIC-RELATED"/>
    <property type="match status" value="1"/>
</dbReference>
<dbReference type="GO" id="GO:0004222">
    <property type="term" value="F:metalloendopeptidase activity"/>
    <property type="evidence" value="ECO:0007669"/>
    <property type="project" value="InterPro"/>
</dbReference>
<dbReference type="Gene3D" id="2.30.42.10">
    <property type="match status" value="1"/>
</dbReference>
<reference evidence="13 14" key="1">
    <citation type="journal article" date="2016" name="Environ. Microbiol.">
        <title>Genomic resolution of a cold subsurface aquifer community provides metabolic insights for novel microbes adapted to high CO concentrations.</title>
        <authorList>
            <person name="Probst A.J."/>
            <person name="Castelle C.J."/>
            <person name="Singh A."/>
            <person name="Brown C.T."/>
            <person name="Anantharaman K."/>
            <person name="Sharon I."/>
            <person name="Hug L.A."/>
            <person name="Burstein D."/>
            <person name="Emerson J.B."/>
            <person name="Thomas B.C."/>
            <person name="Banfield J.F."/>
        </authorList>
    </citation>
    <scope>NUCLEOTIDE SEQUENCE [LARGE SCALE GENOMIC DNA]</scope>
    <source>
        <strain evidence="13">CG1_02_47_37</strain>
    </source>
</reference>
<evidence type="ECO:0000256" key="9">
    <source>
        <dbReference type="ARBA" id="ARBA00023049"/>
    </source>
</evidence>
<feature type="transmembrane region" description="Helical" evidence="11">
    <location>
        <begin position="88"/>
        <end position="111"/>
    </location>
</feature>
<evidence type="ECO:0000256" key="11">
    <source>
        <dbReference type="SAM" id="Phobius"/>
    </source>
</evidence>
<feature type="transmembrane region" description="Helical" evidence="11">
    <location>
        <begin position="264"/>
        <end position="285"/>
    </location>
</feature>
<gene>
    <name evidence="13" type="ORF">AUJ59_03470</name>
</gene>
<dbReference type="EMBL" id="MNUI01000060">
    <property type="protein sequence ID" value="OIN88725.1"/>
    <property type="molecule type" value="Genomic_DNA"/>
</dbReference>
<evidence type="ECO:0000256" key="8">
    <source>
        <dbReference type="ARBA" id="ARBA00022989"/>
    </source>
</evidence>
<evidence type="ECO:0000256" key="1">
    <source>
        <dbReference type="ARBA" id="ARBA00001947"/>
    </source>
</evidence>
<evidence type="ECO:0000256" key="10">
    <source>
        <dbReference type="ARBA" id="ARBA00023136"/>
    </source>
</evidence>
<keyword evidence="10 11" id="KW-0472">Membrane</keyword>
<evidence type="ECO:0000256" key="5">
    <source>
        <dbReference type="ARBA" id="ARBA00022692"/>
    </source>
</evidence>
<organism evidence="13 14">
    <name type="scientific">Candidatus Beckwithbacteria bacterium CG1_02_47_37</name>
    <dbReference type="NCBI Taxonomy" id="1805034"/>
    <lineage>
        <taxon>Bacteria</taxon>
        <taxon>Candidatus Beckwithiibacteriota</taxon>
    </lineage>
</organism>
<evidence type="ECO:0000259" key="12">
    <source>
        <dbReference type="Pfam" id="PF02163"/>
    </source>
</evidence>
<dbReference type="STRING" id="1805034.AUJ59_03470"/>
<evidence type="ECO:0000313" key="13">
    <source>
        <dbReference type="EMBL" id="OIN88725.1"/>
    </source>
</evidence>
<sequence>MGSILTFLIILSVLIFVHELGHFLSAKKHGIKVEEFGFGYPPRIFGLNRGGTIYSLNLLPFGGFVRMLGEDQAQGGRSFYVQPKLTRLIVLLAGVTMNFLLGVVLFGAVYAKLGIPEPVDYLTVTLVASGSPAETAGIKVKDKITGFADTQAFIDYVNARRGEAISLEVNGRPLQAAPRLIEATPEGQGALGVGITNVDFVFYPVWQRPVRGVIYGTKEAWGWGREILSSLKTLVSRLARGEVPREVAGPVGIYEVSKSAGAQGFLAVLQFTGILSINLAILNLLPLPALDGGRVLFILIEIIRGKRVKPQLEQAVHLAGMLLLIGLMVLITVNDLRKLLG</sequence>
<comment type="caution">
    <text evidence="13">The sequence shown here is derived from an EMBL/GenBank/DDBJ whole genome shotgun (WGS) entry which is preliminary data.</text>
</comment>
<keyword evidence="4" id="KW-0645">Protease</keyword>
<comment type="subcellular location">
    <subcellularLocation>
        <location evidence="2">Membrane</location>
        <topology evidence="2">Multi-pass membrane protein</topology>
    </subcellularLocation>
</comment>
<dbReference type="GO" id="GO:0016020">
    <property type="term" value="C:membrane"/>
    <property type="evidence" value="ECO:0007669"/>
    <property type="project" value="UniProtKB-SubCell"/>
</dbReference>
<dbReference type="SUPFAM" id="SSF50156">
    <property type="entry name" value="PDZ domain-like"/>
    <property type="match status" value="1"/>
</dbReference>
<feature type="transmembrane region" description="Helical" evidence="11">
    <location>
        <begin position="50"/>
        <end position="68"/>
    </location>
</feature>
<dbReference type="InterPro" id="IPR004387">
    <property type="entry name" value="Pept_M50_Zn"/>
</dbReference>
<evidence type="ECO:0000256" key="2">
    <source>
        <dbReference type="ARBA" id="ARBA00004141"/>
    </source>
</evidence>
<keyword evidence="6" id="KW-0378">Hydrolase</keyword>
<evidence type="ECO:0000256" key="6">
    <source>
        <dbReference type="ARBA" id="ARBA00022801"/>
    </source>
</evidence>
<keyword evidence="9" id="KW-0482">Metalloprotease</keyword>
<proteinExistence type="inferred from homology"/>
<dbReference type="Proteomes" id="UP000183144">
    <property type="component" value="Unassembled WGS sequence"/>
</dbReference>
<keyword evidence="7" id="KW-0862">Zinc</keyword>
<dbReference type="PANTHER" id="PTHR42837">
    <property type="entry name" value="REGULATOR OF SIGMA-E PROTEASE RSEP"/>
    <property type="match status" value="1"/>
</dbReference>
<dbReference type="GO" id="GO:0006508">
    <property type="term" value="P:proteolysis"/>
    <property type="evidence" value="ECO:0007669"/>
    <property type="project" value="UniProtKB-KW"/>
</dbReference>
<evidence type="ECO:0000313" key="14">
    <source>
        <dbReference type="Proteomes" id="UP000183144"/>
    </source>
</evidence>
<keyword evidence="8 11" id="KW-1133">Transmembrane helix</keyword>
<protein>
    <recommendedName>
        <fullName evidence="12">Peptidase M50 domain-containing protein</fullName>
    </recommendedName>
</protein>
<dbReference type="CDD" id="cd06163">
    <property type="entry name" value="S2P-M50_PDZ_RseP-like"/>
    <property type="match status" value="1"/>
</dbReference>
<accession>A0A1J4RRX8</accession>
<comment type="cofactor">
    <cofactor evidence="1">
        <name>Zn(2+)</name>
        <dbReference type="ChEBI" id="CHEBI:29105"/>
    </cofactor>
</comment>
<feature type="domain" description="Peptidase M50" evidence="12">
    <location>
        <begin position="7"/>
        <end position="326"/>
    </location>
</feature>
<keyword evidence="5 11" id="KW-0812">Transmembrane</keyword>
<name>A0A1J4RRX8_9BACT</name>
<dbReference type="Pfam" id="PF02163">
    <property type="entry name" value="Peptidase_M50"/>
    <property type="match status" value="1"/>
</dbReference>